<dbReference type="RefSeq" id="WP_377333926.1">
    <property type="nucleotide sequence ID" value="NZ_JBHSGB010000010.1"/>
</dbReference>
<dbReference type="SUPFAM" id="SSF52821">
    <property type="entry name" value="Rhodanese/Cell cycle control phosphatase"/>
    <property type="match status" value="1"/>
</dbReference>
<feature type="domain" description="Rhodanese" evidence="2">
    <location>
        <begin position="50"/>
        <end position="141"/>
    </location>
</feature>
<feature type="transmembrane region" description="Helical" evidence="1">
    <location>
        <begin position="12"/>
        <end position="30"/>
    </location>
</feature>
<evidence type="ECO:0000313" key="3">
    <source>
        <dbReference type="EMBL" id="MFC4655426.1"/>
    </source>
</evidence>
<dbReference type="EMBL" id="JBHSGB010000010">
    <property type="protein sequence ID" value="MFC4655426.1"/>
    <property type="molecule type" value="Genomic_DNA"/>
</dbReference>
<keyword evidence="4" id="KW-1185">Reference proteome</keyword>
<proteinExistence type="predicted"/>
<keyword evidence="1" id="KW-0812">Transmembrane</keyword>
<evidence type="ECO:0000259" key="2">
    <source>
        <dbReference type="PROSITE" id="PS50206"/>
    </source>
</evidence>
<dbReference type="InterPro" id="IPR050229">
    <property type="entry name" value="GlpE_sulfurtransferase"/>
</dbReference>
<comment type="caution">
    <text evidence="3">The sequence shown here is derived from an EMBL/GenBank/DDBJ whole genome shotgun (WGS) entry which is preliminary data.</text>
</comment>
<keyword evidence="1" id="KW-1133">Transmembrane helix</keyword>
<dbReference type="CDD" id="cd00158">
    <property type="entry name" value="RHOD"/>
    <property type="match status" value="1"/>
</dbReference>
<dbReference type="Pfam" id="PF00581">
    <property type="entry name" value="Rhodanese"/>
    <property type="match status" value="1"/>
</dbReference>
<dbReference type="InterPro" id="IPR001763">
    <property type="entry name" value="Rhodanese-like_dom"/>
</dbReference>
<evidence type="ECO:0000313" key="4">
    <source>
        <dbReference type="Proteomes" id="UP001595962"/>
    </source>
</evidence>
<organism evidence="3 4">
    <name type="scientific">Rheinheimera marina</name>
    <dbReference type="NCBI Taxonomy" id="1774958"/>
    <lineage>
        <taxon>Bacteria</taxon>
        <taxon>Pseudomonadati</taxon>
        <taxon>Pseudomonadota</taxon>
        <taxon>Gammaproteobacteria</taxon>
        <taxon>Chromatiales</taxon>
        <taxon>Chromatiaceae</taxon>
        <taxon>Rheinheimera</taxon>
    </lineage>
</organism>
<reference evidence="4" key="1">
    <citation type="journal article" date="2019" name="Int. J. Syst. Evol. Microbiol.">
        <title>The Global Catalogue of Microorganisms (GCM) 10K type strain sequencing project: providing services to taxonomists for standard genome sequencing and annotation.</title>
        <authorList>
            <consortium name="The Broad Institute Genomics Platform"/>
            <consortium name="The Broad Institute Genome Sequencing Center for Infectious Disease"/>
            <person name="Wu L."/>
            <person name="Ma J."/>
        </authorList>
    </citation>
    <scope>NUCLEOTIDE SEQUENCE [LARGE SCALE GENOMIC DNA]</scope>
    <source>
        <strain evidence="4">DT28</strain>
    </source>
</reference>
<protein>
    <submittedName>
        <fullName evidence="3">Rhodanese-like domain-containing protein</fullName>
    </submittedName>
</protein>
<sequence>MQQYIDFLSNHPYLTAAWVVLFLALVVSWMKSLTSKIKQISPTELTMLVNRKDATVLDIRSDADFRKGHITGARNITASQIQAAGLPGLENQKDNPIIVVCQAGMSAQGVADSLNKQGFSQVFVLQGGMNSWTGANLPLVKK</sequence>
<dbReference type="PANTHER" id="PTHR43031">
    <property type="entry name" value="FAD-DEPENDENT OXIDOREDUCTASE"/>
    <property type="match status" value="1"/>
</dbReference>
<gene>
    <name evidence="3" type="ORF">ACFO3I_10420</name>
</gene>
<evidence type="ECO:0000256" key="1">
    <source>
        <dbReference type="SAM" id="Phobius"/>
    </source>
</evidence>
<accession>A0ABV9JMJ5</accession>
<dbReference type="Proteomes" id="UP001595962">
    <property type="component" value="Unassembled WGS sequence"/>
</dbReference>
<dbReference type="PANTHER" id="PTHR43031:SF18">
    <property type="entry name" value="RHODANESE-RELATED SULFURTRANSFERASES"/>
    <property type="match status" value="1"/>
</dbReference>
<keyword evidence="1" id="KW-0472">Membrane</keyword>
<dbReference type="PROSITE" id="PS50206">
    <property type="entry name" value="RHODANESE_3"/>
    <property type="match status" value="1"/>
</dbReference>
<dbReference type="Gene3D" id="3.40.250.10">
    <property type="entry name" value="Rhodanese-like domain"/>
    <property type="match status" value="1"/>
</dbReference>
<dbReference type="SMART" id="SM00450">
    <property type="entry name" value="RHOD"/>
    <property type="match status" value="1"/>
</dbReference>
<name>A0ABV9JMJ5_9GAMM</name>
<dbReference type="InterPro" id="IPR036873">
    <property type="entry name" value="Rhodanese-like_dom_sf"/>
</dbReference>